<proteinExistence type="predicted"/>
<dbReference type="KEGG" id="mng:MNEG_9528"/>
<dbReference type="OrthoDB" id="10548501at2759"/>
<dbReference type="EMBL" id="KK102187">
    <property type="protein sequence ID" value="KIY98433.1"/>
    <property type="molecule type" value="Genomic_DNA"/>
</dbReference>
<dbReference type="AlphaFoldDB" id="A0A0D2KS87"/>
<evidence type="ECO:0000313" key="1">
    <source>
        <dbReference type="EMBL" id="KIY98433.1"/>
    </source>
</evidence>
<evidence type="ECO:0000313" key="2">
    <source>
        <dbReference type="Proteomes" id="UP000054498"/>
    </source>
</evidence>
<dbReference type="RefSeq" id="XP_013897453.1">
    <property type="nucleotide sequence ID" value="XM_014041999.1"/>
</dbReference>
<reference evidence="1 2" key="1">
    <citation type="journal article" date="2013" name="BMC Genomics">
        <title>Reconstruction of the lipid metabolism for the microalga Monoraphidium neglectum from its genome sequence reveals characteristics suitable for biofuel production.</title>
        <authorList>
            <person name="Bogen C."/>
            <person name="Al-Dilaimi A."/>
            <person name="Albersmeier A."/>
            <person name="Wichmann J."/>
            <person name="Grundmann M."/>
            <person name="Rupp O."/>
            <person name="Lauersen K.J."/>
            <person name="Blifernez-Klassen O."/>
            <person name="Kalinowski J."/>
            <person name="Goesmann A."/>
            <person name="Mussgnug J.H."/>
            <person name="Kruse O."/>
        </authorList>
    </citation>
    <scope>NUCLEOTIDE SEQUENCE [LARGE SCALE GENOMIC DNA]</scope>
    <source>
        <strain evidence="1 2">SAG 48.87</strain>
    </source>
</reference>
<name>A0A0D2KS87_9CHLO</name>
<sequence length="156" mass="16306">MPSRFEFWLRANGDRPCNDDTKWALIVLVSFTAQYYYRERGGLELFDLLDDPSPIACTNSGPPGTNGARGGAYLMPIGYSGLSEVAAQFISTIDATGVCGLVNLVSDPLTAGNPAKASKPCEVGYFLEGQFYSAGNILAGAAGGFAALSKPSLPGA</sequence>
<organism evidence="1 2">
    <name type="scientific">Monoraphidium neglectum</name>
    <dbReference type="NCBI Taxonomy" id="145388"/>
    <lineage>
        <taxon>Eukaryota</taxon>
        <taxon>Viridiplantae</taxon>
        <taxon>Chlorophyta</taxon>
        <taxon>core chlorophytes</taxon>
        <taxon>Chlorophyceae</taxon>
        <taxon>CS clade</taxon>
        <taxon>Sphaeropleales</taxon>
        <taxon>Selenastraceae</taxon>
        <taxon>Monoraphidium</taxon>
    </lineage>
</organism>
<keyword evidence="2" id="KW-1185">Reference proteome</keyword>
<dbReference type="Proteomes" id="UP000054498">
    <property type="component" value="Unassembled WGS sequence"/>
</dbReference>
<protein>
    <submittedName>
        <fullName evidence="1">Uncharacterized protein</fullName>
    </submittedName>
</protein>
<gene>
    <name evidence="1" type="ORF">MNEG_9528</name>
</gene>
<dbReference type="GeneID" id="25742403"/>
<accession>A0A0D2KS87</accession>